<evidence type="ECO:0000313" key="1">
    <source>
        <dbReference type="EMBL" id="CAJ2505490.1"/>
    </source>
</evidence>
<comment type="caution">
    <text evidence="1">The sequence shown here is derived from an EMBL/GenBank/DDBJ whole genome shotgun (WGS) entry which is preliminary data.</text>
</comment>
<reference evidence="1" key="1">
    <citation type="submission" date="2023-10" db="EMBL/GenBank/DDBJ databases">
        <authorList>
            <person name="Hackl T."/>
        </authorList>
    </citation>
    <scope>NUCLEOTIDE SEQUENCE</scope>
</reference>
<dbReference type="SUPFAM" id="SSF56112">
    <property type="entry name" value="Protein kinase-like (PK-like)"/>
    <property type="match status" value="1"/>
</dbReference>
<dbReference type="EMBL" id="CAUWAG010000007">
    <property type="protein sequence ID" value="CAJ2505490.1"/>
    <property type="molecule type" value="Genomic_DNA"/>
</dbReference>
<dbReference type="InterPro" id="IPR011009">
    <property type="entry name" value="Kinase-like_dom_sf"/>
</dbReference>
<dbReference type="Proteomes" id="UP001295740">
    <property type="component" value="Unassembled WGS sequence"/>
</dbReference>
<organism evidence="1 2">
    <name type="scientific">Anthostomella pinea</name>
    <dbReference type="NCBI Taxonomy" id="933095"/>
    <lineage>
        <taxon>Eukaryota</taxon>
        <taxon>Fungi</taxon>
        <taxon>Dikarya</taxon>
        <taxon>Ascomycota</taxon>
        <taxon>Pezizomycotina</taxon>
        <taxon>Sordariomycetes</taxon>
        <taxon>Xylariomycetidae</taxon>
        <taxon>Xylariales</taxon>
        <taxon>Xylariaceae</taxon>
        <taxon>Anthostomella</taxon>
    </lineage>
</organism>
<gene>
    <name evidence="1" type="ORF">KHLLAP_LOCUS5958</name>
</gene>
<protein>
    <submittedName>
        <fullName evidence="1">Uu.00g128840.m01.CDS01</fullName>
    </submittedName>
</protein>
<sequence length="132" mass="15187">MRVKISKAVNTELEVYKALQGEDITPQILAIVNNEGKRVGFVSPDLKHEGARVMNPADEEDRDACLEVLNEMHKKGWVHEDPHSDNFLILDRGILSRKVYVIDFETAQRATPSLIEDDVDKFQFFWEQRAYG</sequence>
<accession>A0AAI8YHX3</accession>
<name>A0AAI8YHX3_9PEZI</name>
<proteinExistence type="predicted"/>
<dbReference type="Gene3D" id="1.10.510.10">
    <property type="entry name" value="Transferase(Phosphotransferase) domain 1"/>
    <property type="match status" value="1"/>
</dbReference>
<keyword evidence="2" id="KW-1185">Reference proteome</keyword>
<evidence type="ECO:0000313" key="2">
    <source>
        <dbReference type="Proteomes" id="UP001295740"/>
    </source>
</evidence>
<dbReference type="AlphaFoldDB" id="A0AAI8YHX3"/>